<dbReference type="InParanoid" id="E3M9L0"/>
<dbReference type="OrthoDB" id="5889481at2759"/>
<dbReference type="HOGENOM" id="CLU_673070_0_0_1"/>
<dbReference type="PANTHER" id="PTHR31379">
    <property type="entry name" value="F-BOX C PROTEIN-RELATED-RELATED"/>
    <property type="match status" value="1"/>
</dbReference>
<organism evidence="2">
    <name type="scientific">Caenorhabditis remanei</name>
    <name type="common">Caenorhabditis vulgaris</name>
    <dbReference type="NCBI Taxonomy" id="31234"/>
    <lineage>
        <taxon>Eukaryota</taxon>
        <taxon>Metazoa</taxon>
        <taxon>Ecdysozoa</taxon>
        <taxon>Nematoda</taxon>
        <taxon>Chromadorea</taxon>
        <taxon>Rhabditida</taxon>
        <taxon>Rhabditina</taxon>
        <taxon>Rhabditomorpha</taxon>
        <taxon>Rhabditoidea</taxon>
        <taxon>Rhabditidae</taxon>
        <taxon>Peloderinae</taxon>
        <taxon>Caenorhabditis</taxon>
    </lineage>
</organism>
<keyword evidence="2" id="KW-1185">Reference proteome</keyword>
<evidence type="ECO:0000313" key="1">
    <source>
        <dbReference type="EMBL" id="EFO96316.1"/>
    </source>
</evidence>
<dbReference type="Pfam" id="PF12078">
    <property type="entry name" value="DUF3557"/>
    <property type="match status" value="1"/>
</dbReference>
<dbReference type="Proteomes" id="UP000008281">
    <property type="component" value="Unassembled WGS sequence"/>
</dbReference>
<reference evidence="1" key="1">
    <citation type="submission" date="2007-07" db="EMBL/GenBank/DDBJ databases">
        <title>PCAP assembly of the Caenorhabditis remanei genome.</title>
        <authorList>
            <consortium name="The Caenorhabditis remanei Sequencing Consortium"/>
            <person name="Wilson R.K."/>
        </authorList>
    </citation>
    <scope>NUCLEOTIDE SEQUENCE [LARGE SCALE GENOMIC DNA]</scope>
    <source>
        <strain evidence="1">PB4641</strain>
    </source>
</reference>
<accession>E3M9L0</accession>
<dbReference type="EMBL" id="DS268430">
    <property type="protein sequence ID" value="EFO96316.1"/>
    <property type="molecule type" value="Genomic_DNA"/>
</dbReference>
<evidence type="ECO:0008006" key="3">
    <source>
        <dbReference type="Google" id="ProtNLM"/>
    </source>
</evidence>
<dbReference type="PANTHER" id="PTHR31379:SF1">
    <property type="entry name" value="F-BOX C PROTEIN-RELATED"/>
    <property type="match status" value="1"/>
</dbReference>
<gene>
    <name evidence="1" type="ORF">CRE_14573</name>
</gene>
<proteinExistence type="predicted"/>
<protein>
    <recommendedName>
        <fullName evidence="3">F-box domain-containing protein</fullName>
    </recommendedName>
</protein>
<sequence>MSKRKPLSYASLKAVIEHMDPNLRVLLSVKLPSIRHAEKATPMRLEDLEISEYGIFLKKNSYFHRIKVMRYINGLDGLRPYEARGVPYTTDYDVDKYGIIVIPFISTPGDLDFGNNADPHRLRTEEELRQVVALPPTSQDRLASTDLIDLEMRKADVESPYIHFIQLSNIYQDCKELIIEKVAYNQNLSIAIKYMIQKFLGGRAQGGPVKVKNLYLSCTSKYLRLPIDLNLDVQHLFVRNNKNGLSIFRPLLASHWSSLESITVDTLDNRDREILSSIDTVGVLGCPHWSTELPYRRMKFCHSNHTNQQYINIAKNLKVTQPSVGSHYTFILWKTKLKEVMELMKADDEFRSEQLQASKVTKYPECFILRINNRSDVLIYFSFDPTKNYASFRYSMEMEVQPRVENLHN</sequence>
<dbReference type="OMA" id="EISEYGI"/>
<name>E3M9L0_CAERE</name>
<evidence type="ECO:0000313" key="2">
    <source>
        <dbReference type="Proteomes" id="UP000008281"/>
    </source>
</evidence>
<dbReference type="AlphaFoldDB" id="E3M9L0"/>
<dbReference type="InterPro" id="IPR021942">
    <property type="entry name" value="DUF3557"/>
</dbReference>